<dbReference type="InterPro" id="IPR013728">
    <property type="entry name" value="BT_3987-like_N"/>
</dbReference>
<dbReference type="OrthoDB" id="740324at2"/>
<dbReference type="Pfam" id="PF08522">
    <property type="entry name" value="BT_3987-like_N"/>
    <property type="match status" value="1"/>
</dbReference>
<feature type="chain" id="PRO_5017984870" evidence="1">
    <location>
        <begin position="22"/>
        <end position="280"/>
    </location>
</feature>
<feature type="domain" description="BT-3987-like N-terminal" evidence="2">
    <location>
        <begin position="64"/>
        <end position="160"/>
    </location>
</feature>
<reference evidence="4 5" key="1">
    <citation type="submission" date="2018-11" db="EMBL/GenBank/DDBJ databases">
        <title>Rufibacter latericius sp. nov., isolated from water in Baiyang Lake.</title>
        <authorList>
            <person name="Yang Y."/>
        </authorList>
    </citation>
    <scope>NUCLEOTIDE SEQUENCE [LARGE SCALE GENOMIC DNA]</scope>
    <source>
        <strain evidence="4 5">MCC P1</strain>
    </source>
</reference>
<dbReference type="RefSeq" id="WP_123131096.1">
    <property type="nucleotide sequence ID" value="NZ_RJJE01000001.1"/>
</dbReference>
<dbReference type="InterPro" id="IPR054281">
    <property type="entry name" value="DUF7015"/>
</dbReference>
<evidence type="ECO:0000313" key="5">
    <source>
        <dbReference type="Proteomes" id="UP000271010"/>
    </source>
</evidence>
<dbReference type="Proteomes" id="UP000271010">
    <property type="component" value="Unassembled WGS sequence"/>
</dbReference>
<dbReference type="Gene3D" id="2.60.40.1740">
    <property type="entry name" value="hypothetical protein (bacova_03559)"/>
    <property type="match status" value="1"/>
</dbReference>
<dbReference type="Pfam" id="PF22839">
    <property type="entry name" value="DUF7015"/>
    <property type="match status" value="1"/>
</dbReference>
<evidence type="ECO:0000259" key="2">
    <source>
        <dbReference type="Pfam" id="PF08522"/>
    </source>
</evidence>
<evidence type="ECO:0000256" key="1">
    <source>
        <dbReference type="SAM" id="SignalP"/>
    </source>
</evidence>
<name>A0A3M9N6H4_9BACT</name>
<proteinExistence type="predicted"/>
<evidence type="ECO:0000259" key="3">
    <source>
        <dbReference type="Pfam" id="PF22839"/>
    </source>
</evidence>
<sequence length="280" mass="30436">MKKFTKFLPMAFLAMSLSSCLNDEMIEDQKYGMIDLNTKKIIELPAVSAQLLPYSEQAEVIDFLTVNLAAEEVAQEDITVQLGISNSQQIIDNHNKNKPATDPTVTQLPNNFYSFEGTGLTVTIPKGSRSAVVKIRLKSSDLNADFTYGLGFNIVSVDKPGYIISGNFGNRLAIVGAQNQYHGAYTHTYTSSLGNGTNTVNMITLGANAVTLSPGLLGVYSNAVTLNIDPITHKVTVSMTTLLPIATDPSSHYDPATKTFHLKWTSNGGARTFEETFVKK</sequence>
<feature type="signal peptide" evidence="1">
    <location>
        <begin position="1"/>
        <end position="21"/>
    </location>
</feature>
<dbReference type="EMBL" id="RJJE01000001">
    <property type="protein sequence ID" value="RNI32897.1"/>
    <property type="molecule type" value="Genomic_DNA"/>
</dbReference>
<keyword evidence="5" id="KW-1185">Reference proteome</keyword>
<dbReference type="PROSITE" id="PS51257">
    <property type="entry name" value="PROKAR_LIPOPROTEIN"/>
    <property type="match status" value="1"/>
</dbReference>
<protein>
    <submittedName>
        <fullName evidence="4">DUF1735 domain-containing protein</fullName>
    </submittedName>
</protein>
<comment type="caution">
    <text evidence="4">The sequence shown here is derived from an EMBL/GenBank/DDBJ whole genome shotgun (WGS) entry which is preliminary data.</text>
</comment>
<accession>A0A3M9N6H4</accession>
<feature type="domain" description="DUF7015" evidence="3">
    <location>
        <begin position="183"/>
        <end position="279"/>
    </location>
</feature>
<evidence type="ECO:0000313" key="4">
    <source>
        <dbReference type="EMBL" id="RNI32897.1"/>
    </source>
</evidence>
<organism evidence="4 5">
    <name type="scientific">Rufibacter immobilis</name>
    <dbReference type="NCBI Taxonomy" id="1348778"/>
    <lineage>
        <taxon>Bacteria</taxon>
        <taxon>Pseudomonadati</taxon>
        <taxon>Bacteroidota</taxon>
        <taxon>Cytophagia</taxon>
        <taxon>Cytophagales</taxon>
        <taxon>Hymenobacteraceae</taxon>
        <taxon>Rufibacter</taxon>
    </lineage>
</organism>
<keyword evidence="1" id="KW-0732">Signal</keyword>
<gene>
    <name evidence="4" type="ORF">EFA69_00280</name>
</gene>
<dbReference type="AlphaFoldDB" id="A0A3M9N6H4"/>